<dbReference type="RefSeq" id="XP_020433632.1">
    <property type="nucleotide sequence ID" value="XM_020576383.1"/>
</dbReference>
<dbReference type="PROSITE" id="PS51823">
    <property type="entry name" value="CLU"/>
    <property type="match status" value="1"/>
</dbReference>
<dbReference type="Gene3D" id="3.80.10.10">
    <property type="entry name" value="Ribonuclease Inhibitor"/>
    <property type="match status" value="1"/>
</dbReference>
<proteinExistence type="predicted"/>
<feature type="region of interest" description="Disordered" evidence="1">
    <location>
        <begin position="54"/>
        <end position="94"/>
    </location>
</feature>
<evidence type="ECO:0000313" key="4">
    <source>
        <dbReference type="Proteomes" id="UP000001396"/>
    </source>
</evidence>
<dbReference type="Proteomes" id="UP000001396">
    <property type="component" value="Unassembled WGS sequence"/>
</dbReference>
<dbReference type="GO" id="GO:0005737">
    <property type="term" value="C:cytoplasm"/>
    <property type="evidence" value="ECO:0007669"/>
    <property type="project" value="TreeGrafter"/>
</dbReference>
<evidence type="ECO:0000256" key="1">
    <source>
        <dbReference type="SAM" id="MobiDB-lite"/>
    </source>
</evidence>
<dbReference type="PANTHER" id="PTHR12601">
    <property type="entry name" value="EUKARYOTIC TRANSLATION INITIATION FACTOR 3 SUBUNIT EIF-3"/>
    <property type="match status" value="1"/>
</dbReference>
<dbReference type="SUPFAM" id="SSF52047">
    <property type="entry name" value="RNI-like"/>
    <property type="match status" value="1"/>
</dbReference>
<dbReference type="InterPro" id="IPR032675">
    <property type="entry name" value="LRR_dom_sf"/>
</dbReference>
<accession>D3BAC8</accession>
<dbReference type="InParanoid" id="D3BAC8"/>
<feature type="compositionally biased region" description="Basic and acidic residues" evidence="1">
    <location>
        <begin position="284"/>
        <end position="297"/>
    </location>
</feature>
<evidence type="ECO:0000259" key="2">
    <source>
        <dbReference type="PROSITE" id="PS51823"/>
    </source>
</evidence>
<dbReference type="GO" id="GO:0048312">
    <property type="term" value="P:intracellular distribution of mitochondria"/>
    <property type="evidence" value="ECO:0007669"/>
    <property type="project" value="TreeGrafter"/>
</dbReference>
<protein>
    <recommendedName>
        <fullName evidence="2">Clu domain-containing protein</fullName>
    </recommendedName>
</protein>
<name>D3BAC8_HETP5</name>
<dbReference type="EMBL" id="ADBJ01000025">
    <property type="protein sequence ID" value="EFA81515.1"/>
    <property type="molecule type" value="Genomic_DNA"/>
</dbReference>
<dbReference type="GeneID" id="31360988"/>
<feature type="compositionally biased region" description="Low complexity" evidence="1">
    <location>
        <begin position="240"/>
        <end position="260"/>
    </location>
</feature>
<feature type="region of interest" description="Disordered" evidence="1">
    <location>
        <begin position="111"/>
        <end position="185"/>
    </location>
</feature>
<dbReference type="SUPFAM" id="SSF81995">
    <property type="entry name" value="beta-sandwich domain of Sec23/24"/>
    <property type="match status" value="1"/>
</dbReference>
<evidence type="ECO:0000313" key="3">
    <source>
        <dbReference type="EMBL" id="EFA81515.1"/>
    </source>
</evidence>
<comment type="caution">
    <text evidence="3">The sequence shown here is derived from an EMBL/GenBank/DDBJ whole genome shotgun (WGS) entry which is preliminary data.</text>
</comment>
<keyword evidence="4" id="KW-1185">Reference proteome</keyword>
<reference evidence="3 4" key="1">
    <citation type="journal article" date="2011" name="Genome Res.">
        <title>Phylogeny-wide analysis of social amoeba genomes highlights ancient origins for complex intercellular communication.</title>
        <authorList>
            <person name="Heidel A.J."/>
            <person name="Lawal H.M."/>
            <person name="Felder M."/>
            <person name="Schilde C."/>
            <person name="Helps N.R."/>
            <person name="Tunggal B."/>
            <person name="Rivero F."/>
            <person name="John U."/>
            <person name="Schleicher M."/>
            <person name="Eichinger L."/>
            <person name="Platzer M."/>
            <person name="Noegel A.A."/>
            <person name="Schaap P."/>
            <person name="Gloeckner G."/>
        </authorList>
    </citation>
    <scope>NUCLEOTIDE SEQUENCE [LARGE SCALE GENOMIC DNA]</scope>
    <source>
        <strain evidence="4">ATCC 26659 / Pp 5 / PN500</strain>
    </source>
</reference>
<sequence length="1597" mass="181402">MSDDQQHNKTFANVFSYWVVKDKNVNRQNNNNNNNNNVRPIIIPKKLNQNNNVNQSQIQQQPQQPQQQPVPLEQPQQPQQEKPQQPQQQQQQPKNNVTFINNSYQTNLRGYQASSASDEKVDESEDQPVSAYSIMPMSSGSESERESNRNLFRRGVAGLNISSSDSSNSAYANVDGADRPINSSGYTVVTDTENSYNSSTYSSYSPIHSTGSIYTPLSSYSAGGASTYSTFYNLSSPNINSNNNNNNNNINYSNGSNYSNDSMEFDKPIGDSTDDDNDAYDNNNRNDNRTERERSLLQSREVKDVGRDWNREFQNLLRMQPTLDKFQKLTFMAMDFVKAAETYGRIIIKEMFMPVKSKTIPPIDIGGVAGGEKYICQNILFKFAYDQKIGGSWLYGGKVPSDFGASKAAGNELRGLSFFFQNIMDHDCADRINVPLMCIIDYYGYRLVAISLLPITKKTLIYGSCDGGNTVHDDVPEVNEIMERVSKGMNLSGHLSGINPKFIYGPGDFEIHQSANNEFYALDFARLLPPQAYFDDSGNAIAHRDVFYRLLRPEFLRTWEKPLNSDAFTGWSSCDPDQEQHNQDVADATKHLFDVVIRQAALELEARTEDEESFDVAVEVHKLGINLRHLGRLRSQIDSHKKQIRKHILNEMIVRVLKGEIKDELRIKLRGHFIGSEEKCIDTIVSFLNHVFNVNRFNNEKEFWTITIKSLLLDKYGSNCGLTPDELDTKYDLSNSISITEVMSRFQAKTGIKLSSRIKTILEKYSSNSNVNSLPMVLYTDVKSVRPIIKHSNLIARSEGISLYMKALEFIYANTVYYGKEPKEPDFTRFSKIFAEEHSLLDSCRQKLELASRSSTTDASLHHLLGLVDVEKVKLNWNSSANDLHGNNHLMLKRAEKTLIASLGYHDSPGPIITLATVHNMRSDHVKAHATYQRLKAFEPQLFVPSLYESASLYAPYFTTPKHLSYLAISAHQLFILVGILESLPADHQLVKQYLHSSYKILCVILLRSISLKNCEVARILEALHDILHPSAEKAAEYSFSLAKTFGPFMERVLKYDPAIFDDILLASTKLNYGSVHFNSFVRYIDHVPSLEPIIVRSLTSHPLSSISYDYLESLFTDADALESLLKLKCQLDLLVYRKTNPNFVNLLQYQNNLTTMVITNIYLQDDEAFLGMFRCIKPTLTTFKMSSVRYTQPNPVVPDELIISCPNLKEVSLRDIEFETPSFQSLFKIIAPVVENLILERVPMDEMPEVFQSMNKLKHLELYSVHYVDVKQLPSSITSFGCHSDFNSHPEGEPFVEPFMKQCPNITDLQIQNYGHKFYDELAILKKYPFKRLRLGLNNAILSEQNMQEGLDVWGNSIEDLYLNINSYGTFEFIGQTISSLSLLRKLDLGCYKFDDGHLTMVIDKLQLLEAFRFDANAIQLTPQPKPHPTLSKVKMSGLRAPTNNYINLGLIFPQLKALEISNPVNVNDTCFRKLLENVKSLESLRLESCFDITDASIIALCSSDNIYTLINLSIVTSLNISDSSYVKLAETCTKLRSLDKVGSPFHRFTTEQYFGARYTKLSESTYDQVKSWPREPSLSTFHFLLSQKINLSNEQ</sequence>
<dbReference type="GO" id="GO:0003729">
    <property type="term" value="F:mRNA binding"/>
    <property type="evidence" value="ECO:0007669"/>
    <property type="project" value="TreeGrafter"/>
</dbReference>
<dbReference type="InterPro" id="IPR027523">
    <property type="entry name" value="CLU_prot"/>
</dbReference>
<dbReference type="InterPro" id="IPR006553">
    <property type="entry name" value="Leu-rich_rpt_Cys-con_subtyp"/>
</dbReference>
<dbReference type="SMART" id="SM00367">
    <property type="entry name" value="LRR_CC"/>
    <property type="match status" value="3"/>
</dbReference>
<dbReference type="PANTHER" id="PTHR12601:SF24">
    <property type="entry name" value="CLU DOMAIN-CONTAINING PROTEIN"/>
    <property type="match status" value="1"/>
</dbReference>
<gene>
    <name evidence="3" type="ORF">PPL_05504</name>
</gene>
<organism evidence="3 4">
    <name type="scientific">Heterostelium pallidum (strain ATCC 26659 / Pp 5 / PN500)</name>
    <name type="common">Cellular slime mold</name>
    <name type="synonym">Polysphondylium pallidum</name>
    <dbReference type="NCBI Taxonomy" id="670386"/>
    <lineage>
        <taxon>Eukaryota</taxon>
        <taxon>Amoebozoa</taxon>
        <taxon>Evosea</taxon>
        <taxon>Eumycetozoa</taxon>
        <taxon>Dictyostelia</taxon>
        <taxon>Acytosteliales</taxon>
        <taxon>Acytosteliaceae</taxon>
        <taxon>Heterostelium</taxon>
    </lineage>
</organism>
<feature type="region of interest" description="Disordered" evidence="1">
    <location>
        <begin position="240"/>
        <end position="297"/>
    </location>
</feature>
<dbReference type="InterPro" id="IPR025697">
    <property type="entry name" value="CLU_dom"/>
</dbReference>
<dbReference type="FunCoup" id="D3BAC8">
    <property type="interactions" value="637"/>
</dbReference>
<feature type="domain" description="Clu" evidence="2">
    <location>
        <begin position="287"/>
        <end position="535"/>
    </location>
</feature>
<dbReference type="Pfam" id="PF13236">
    <property type="entry name" value="CLU"/>
    <property type="match status" value="1"/>
</dbReference>